<accession>A0A7W9YG20</accession>
<keyword evidence="2" id="KW-1185">Reference proteome</keyword>
<gene>
    <name evidence="1" type="ORF">HNR23_001565</name>
</gene>
<protein>
    <submittedName>
        <fullName evidence="1">Uncharacterized protein</fullName>
    </submittedName>
</protein>
<proteinExistence type="predicted"/>
<sequence length="29" mass="3207">MCRTDRIDRWGGHASRTLPISALAPVRIG</sequence>
<comment type="caution">
    <text evidence="1">The sequence shown here is derived from an EMBL/GenBank/DDBJ whole genome shotgun (WGS) entry which is preliminary data.</text>
</comment>
<dbReference type="EMBL" id="JACHDS010000001">
    <property type="protein sequence ID" value="MBB6171505.1"/>
    <property type="molecule type" value="Genomic_DNA"/>
</dbReference>
<dbReference type="AlphaFoldDB" id="A0A7W9YG20"/>
<evidence type="ECO:0000313" key="2">
    <source>
        <dbReference type="Proteomes" id="UP000546642"/>
    </source>
</evidence>
<reference evidence="1 2" key="1">
    <citation type="submission" date="2020-08" db="EMBL/GenBank/DDBJ databases">
        <title>Sequencing the genomes of 1000 actinobacteria strains.</title>
        <authorList>
            <person name="Klenk H.-P."/>
        </authorList>
    </citation>
    <scope>NUCLEOTIDE SEQUENCE [LARGE SCALE GENOMIC DNA]</scope>
    <source>
        <strain evidence="1 2">DSM 46659</strain>
    </source>
</reference>
<name>A0A7W9YG20_9ACTN</name>
<evidence type="ECO:0000313" key="1">
    <source>
        <dbReference type="EMBL" id="MBB6171505.1"/>
    </source>
</evidence>
<dbReference type="Proteomes" id="UP000546642">
    <property type="component" value="Unassembled WGS sequence"/>
</dbReference>
<organism evidence="1 2">
    <name type="scientific">Nocardiopsis mwathae</name>
    <dbReference type="NCBI Taxonomy" id="1472723"/>
    <lineage>
        <taxon>Bacteria</taxon>
        <taxon>Bacillati</taxon>
        <taxon>Actinomycetota</taxon>
        <taxon>Actinomycetes</taxon>
        <taxon>Streptosporangiales</taxon>
        <taxon>Nocardiopsidaceae</taxon>
        <taxon>Nocardiopsis</taxon>
    </lineage>
</organism>